<sequence>MDKKVKRQYYGGYGGAGCGGCCGTNDWCAGGTMCSNCKGGFYPPVTCSGCNTGCCPGITFPCVFGASVNNPGCECCKEKTPPGKCKWPCMWPCCCTCTPPKFEFKPLKPEPVCHCPSPHSHHTACGNHCLKRTARKGPVRRSLKHETPSAFLPTPYSYGYAPIISPFYDNVPNIQLSRAY</sequence>
<reference evidence="1" key="1">
    <citation type="journal article" date="2023" name="G3 (Bethesda)">
        <title>Whole genome assembly and annotation of the endangered Caribbean coral Acropora cervicornis.</title>
        <authorList>
            <person name="Selwyn J.D."/>
            <person name="Vollmer S.V."/>
        </authorList>
    </citation>
    <scope>NUCLEOTIDE SEQUENCE</scope>
    <source>
        <strain evidence="1">K2</strain>
    </source>
</reference>
<keyword evidence="2" id="KW-1185">Reference proteome</keyword>
<accession>A0AAD9R4D7</accession>
<gene>
    <name evidence="1" type="ORF">P5673_001605</name>
</gene>
<dbReference type="PROSITE" id="PS51257">
    <property type="entry name" value="PROKAR_LIPOPROTEIN"/>
    <property type="match status" value="1"/>
</dbReference>
<dbReference type="AlphaFoldDB" id="A0AAD9R4D7"/>
<comment type="caution">
    <text evidence="1">The sequence shown here is derived from an EMBL/GenBank/DDBJ whole genome shotgun (WGS) entry which is preliminary data.</text>
</comment>
<reference evidence="1" key="2">
    <citation type="journal article" date="2023" name="Science">
        <title>Genomic signatures of disease resistance in endangered staghorn corals.</title>
        <authorList>
            <person name="Vollmer S.V."/>
            <person name="Selwyn J.D."/>
            <person name="Despard B.A."/>
            <person name="Roesel C.L."/>
        </authorList>
    </citation>
    <scope>NUCLEOTIDE SEQUENCE</scope>
    <source>
        <strain evidence="1">K2</strain>
    </source>
</reference>
<organism evidence="1 2">
    <name type="scientific">Acropora cervicornis</name>
    <name type="common">Staghorn coral</name>
    <dbReference type="NCBI Taxonomy" id="6130"/>
    <lineage>
        <taxon>Eukaryota</taxon>
        <taxon>Metazoa</taxon>
        <taxon>Cnidaria</taxon>
        <taxon>Anthozoa</taxon>
        <taxon>Hexacorallia</taxon>
        <taxon>Scleractinia</taxon>
        <taxon>Astrocoeniina</taxon>
        <taxon>Acroporidae</taxon>
        <taxon>Acropora</taxon>
    </lineage>
</organism>
<dbReference type="Proteomes" id="UP001249851">
    <property type="component" value="Unassembled WGS sequence"/>
</dbReference>
<protein>
    <submittedName>
        <fullName evidence="1">Uncharacterized protein</fullName>
    </submittedName>
</protein>
<evidence type="ECO:0000313" key="1">
    <source>
        <dbReference type="EMBL" id="KAK2572633.1"/>
    </source>
</evidence>
<name>A0AAD9R4D7_ACRCE</name>
<proteinExistence type="predicted"/>
<evidence type="ECO:0000313" key="2">
    <source>
        <dbReference type="Proteomes" id="UP001249851"/>
    </source>
</evidence>
<dbReference type="EMBL" id="JARQWQ010000003">
    <property type="protein sequence ID" value="KAK2572633.1"/>
    <property type="molecule type" value="Genomic_DNA"/>
</dbReference>